<evidence type="ECO:0000313" key="1">
    <source>
        <dbReference type="EMBL" id="CAA9473294.1"/>
    </source>
</evidence>
<protein>
    <submittedName>
        <fullName evidence="1">Uncharacterized protein</fullName>
    </submittedName>
</protein>
<reference evidence="1" key="1">
    <citation type="submission" date="2020-02" db="EMBL/GenBank/DDBJ databases">
        <authorList>
            <person name="Meier V. D."/>
        </authorList>
    </citation>
    <scope>NUCLEOTIDE SEQUENCE</scope>
    <source>
        <strain evidence="1">AVDCRST_MAG96</strain>
    </source>
</reference>
<name>A0A6J4RGU8_9BACT</name>
<sequence>MVLFGAAGEGSPYFTVHFSILKFEKIKTYIFPIILFFKVERNKRKI</sequence>
<accession>A0A6J4RGU8</accession>
<dbReference type="EMBL" id="CADCVN010000207">
    <property type="protein sequence ID" value="CAA9473294.1"/>
    <property type="molecule type" value="Genomic_DNA"/>
</dbReference>
<proteinExistence type="predicted"/>
<gene>
    <name evidence="1" type="ORF">AVDCRST_MAG96-545</name>
</gene>
<dbReference type="AlphaFoldDB" id="A0A6J4RGU8"/>
<organism evidence="1">
    <name type="scientific">uncultured Segetibacter sp</name>
    <dbReference type="NCBI Taxonomy" id="481133"/>
    <lineage>
        <taxon>Bacteria</taxon>
        <taxon>Pseudomonadati</taxon>
        <taxon>Bacteroidota</taxon>
        <taxon>Chitinophagia</taxon>
        <taxon>Chitinophagales</taxon>
        <taxon>Chitinophagaceae</taxon>
        <taxon>Segetibacter</taxon>
        <taxon>environmental samples</taxon>
    </lineage>
</organism>